<gene>
    <name evidence="1" type="ORF">PITCH_A720098</name>
</gene>
<dbReference type="EMBL" id="OJIN01000217">
    <property type="protein sequence ID" value="SPD75758.1"/>
    <property type="molecule type" value="Genomic_DNA"/>
</dbReference>
<dbReference type="Pfam" id="PF08889">
    <property type="entry name" value="WbqC"/>
    <property type="match status" value="1"/>
</dbReference>
<protein>
    <submittedName>
        <fullName evidence="1">WbqC-like family protein</fullName>
    </submittedName>
</protein>
<dbReference type="InterPro" id="IPR014985">
    <property type="entry name" value="WbqC"/>
</dbReference>
<reference evidence="1" key="1">
    <citation type="submission" date="2018-01" db="EMBL/GenBank/DDBJ databases">
        <authorList>
            <person name="Regsiter A."/>
            <person name="William W."/>
        </authorList>
    </citation>
    <scope>NUCLEOTIDE SEQUENCE</scope>
    <source>
        <strain evidence="1">TRIP AH-1</strain>
    </source>
</reference>
<name>A0A445N232_9BACT</name>
<sequence>MTVISTYQPYFSPFGGFFEKAFHSDILVLMDTVQFPLGSTWLTRNRFKNDQGVLWIIIPVWKRGLGLQRICDVRICNEGRWAEKCLKALKTAYKNAPYFEDHVNFLQGIFFEPSERLIDLNVKIIRYLMEHMAVSSRLVLLSGLGIETKEPRLSVEVAKRIGANDFLAQTGAKKYLDSRLFQKEGIGLKFYSPRPVIYPQLWGEFLPNLSAFDMLFNCGPKAGNILRGRRVQGV</sequence>
<evidence type="ECO:0000313" key="1">
    <source>
        <dbReference type="EMBL" id="SPD75758.1"/>
    </source>
</evidence>
<dbReference type="AlphaFoldDB" id="A0A445N232"/>
<proteinExistence type="predicted"/>
<accession>A0A445N232</accession>
<organism evidence="1">
    <name type="scientific">uncultured Desulfobacterium sp</name>
    <dbReference type="NCBI Taxonomy" id="201089"/>
    <lineage>
        <taxon>Bacteria</taxon>
        <taxon>Pseudomonadati</taxon>
        <taxon>Thermodesulfobacteriota</taxon>
        <taxon>Desulfobacteria</taxon>
        <taxon>Desulfobacterales</taxon>
        <taxon>Desulfobacteriaceae</taxon>
        <taxon>Desulfobacterium</taxon>
        <taxon>environmental samples</taxon>
    </lineage>
</organism>